<name>A0A328XPX4_9GAMM</name>
<comment type="caution">
    <text evidence="1">The sequence shown here is derived from an EMBL/GenBank/DDBJ whole genome shotgun (WGS) entry which is preliminary data.</text>
</comment>
<organism evidence="1 2">
    <name type="scientific">Onishia taeanensis</name>
    <dbReference type="NCBI Taxonomy" id="284577"/>
    <lineage>
        <taxon>Bacteria</taxon>
        <taxon>Pseudomonadati</taxon>
        <taxon>Pseudomonadota</taxon>
        <taxon>Gammaproteobacteria</taxon>
        <taxon>Oceanospirillales</taxon>
        <taxon>Halomonadaceae</taxon>
        <taxon>Onishia</taxon>
    </lineage>
</organism>
<dbReference type="Proteomes" id="UP000249700">
    <property type="component" value="Unassembled WGS sequence"/>
</dbReference>
<protein>
    <submittedName>
        <fullName evidence="1">Uncharacterized protein</fullName>
    </submittedName>
</protein>
<evidence type="ECO:0000313" key="2">
    <source>
        <dbReference type="Proteomes" id="UP000249700"/>
    </source>
</evidence>
<dbReference type="AlphaFoldDB" id="A0A328XPX4"/>
<accession>A0A328XPX4</accession>
<sequence>MIHAKENPVTGGNQSRGYSFFHMCLQTTILGVPA</sequence>
<gene>
    <name evidence="1" type="ORF">BCL93_105125</name>
</gene>
<dbReference type="EMBL" id="QLSX01000005">
    <property type="protein sequence ID" value="RAR61524.1"/>
    <property type="molecule type" value="Genomic_DNA"/>
</dbReference>
<proteinExistence type="predicted"/>
<evidence type="ECO:0000313" key="1">
    <source>
        <dbReference type="EMBL" id="RAR61524.1"/>
    </source>
</evidence>
<reference evidence="1 2" key="1">
    <citation type="submission" date="2018-06" db="EMBL/GenBank/DDBJ databases">
        <title>Comparative analysis of microorganisms from saline springs in Andes Mountain Range, Colombia.</title>
        <authorList>
            <person name="Rubin E."/>
        </authorList>
    </citation>
    <scope>NUCLEOTIDE SEQUENCE [LARGE SCALE GENOMIC DNA]</scope>
    <source>
        <strain evidence="1 2">USBA-857</strain>
    </source>
</reference>